<name>A0ABW2EKF0_9BACI</name>
<dbReference type="Proteomes" id="UP001596410">
    <property type="component" value="Unassembled WGS sequence"/>
</dbReference>
<dbReference type="Gene3D" id="3.40.190.10">
    <property type="entry name" value="Periplasmic binding protein-like II"/>
    <property type="match status" value="1"/>
</dbReference>
<dbReference type="EMBL" id="JBHSZV010000032">
    <property type="protein sequence ID" value="MFC7062757.1"/>
    <property type="molecule type" value="Genomic_DNA"/>
</dbReference>
<evidence type="ECO:0000313" key="2">
    <source>
        <dbReference type="Proteomes" id="UP001596410"/>
    </source>
</evidence>
<evidence type="ECO:0000313" key="1">
    <source>
        <dbReference type="EMBL" id="MFC7062757.1"/>
    </source>
</evidence>
<sequence>MENAKLGQGVRMNTYKGWESIPAHLGTKTRLKEQDGLRPEKETKPVALVKALTPRGYKEFDLFDKADCVEIKKRKVDVSFLDYSDKCLSDALYMVNKSAKKSRDTKTKSYSSGKHAVVSRSKTRQERLYDLKDKALKKLEKTGRLTLRGYHKQSDNYLHLYEFGRHTFHKPVRYVDKSAAYLGEIEGIIGSERSKETQLNYFQAVKLLENYVTTQGIGREFQRS</sequence>
<comment type="caution">
    <text evidence="1">The sequence shown here is derived from an EMBL/GenBank/DDBJ whole genome shotgun (WGS) entry which is preliminary data.</text>
</comment>
<organism evidence="1 2">
    <name type="scientific">Halobacillus seohaensis</name>
    <dbReference type="NCBI Taxonomy" id="447421"/>
    <lineage>
        <taxon>Bacteria</taxon>
        <taxon>Bacillati</taxon>
        <taxon>Bacillota</taxon>
        <taxon>Bacilli</taxon>
        <taxon>Bacillales</taxon>
        <taxon>Bacillaceae</taxon>
        <taxon>Halobacillus</taxon>
    </lineage>
</organism>
<dbReference type="RefSeq" id="WP_204709696.1">
    <property type="nucleotide sequence ID" value="NZ_JBHSZV010000032.1"/>
</dbReference>
<proteinExistence type="predicted"/>
<gene>
    <name evidence="1" type="ORF">ACFQIC_12930</name>
</gene>
<reference evidence="2" key="1">
    <citation type="journal article" date="2019" name="Int. J. Syst. Evol. Microbiol.">
        <title>The Global Catalogue of Microorganisms (GCM) 10K type strain sequencing project: providing services to taxonomists for standard genome sequencing and annotation.</title>
        <authorList>
            <consortium name="The Broad Institute Genomics Platform"/>
            <consortium name="The Broad Institute Genome Sequencing Center for Infectious Disease"/>
            <person name="Wu L."/>
            <person name="Ma J."/>
        </authorList>
    </citation>
    <scope>NUCLEOTIDE SEQUENCE [LARGE SCALE GENOMIC DNA]</scope>
    <source>
        <strain evidence="2">CGMCC 4.1621</strain>
    </source>
</reference>
<keyword evidence="2" id="KW-1185">Reference proteome</keyword>
<accession>A0ABW2EKF0</accession>
<protein>
    <submittedName>
        <fullName evidence="1">Uncharacterized protein</fullName>
    </submittedName>
</protein>